<keyword evidence="2" id="KW-1185">Reference proteome</keyword>
<accession>A0AAV0UHQ4</accession>
<reference evidence="1" key="1">
    <citation type="submission" date="2022-12" db="EMBL/GenBank/DDBJ databases">
        <authorList>
            <person name="Webb A."/>
        </authorList>
    </citation>
    <scope>NUCLEOTIDE SEQUENCE</scope>
    <source>
        <strain evidence="1">Hp1</strain>
    </source>
</reference>
<gene>
    <name evidence="1" type="ORF">HBR001_LOCUS6356</name>
</gene>
<name>A0AAV0UHQ4_HYABA</name>
<dbReference type="EMBL" id="CANTFL010001248">
    <property type="protein sequence ID" value="CAI5735040.1"/>
    <property type="molecule type" value="Genomic_DNA"/>
</dbReference>
<dbReference type="Proteomes" id="UP001162031">
    <property type="component" value="Unassembled WGS sequence"/>
</dbReference>
<protein>
    <submittedName>
        <fullName evidence="1">Uncharacterized protein</fullName>
    </submittedName>
</protein>
<evidence type="ECO:0000313" key="2">
    <source>
        <dbReference type="Proteomes" id="UP001162031"/>
    </source>
</evidence>
<evidence type="ECO:0000313" key="1">
    <source>
        <dbReference type="EMBL" id="CAI5735040.1"/>
    </source>
</evidence>
<comment type="caution">
    <text evidence="1">The sequence shown here is derived from an EMBL/GenBank/DDBJ whole genome shotgun (WGS) entry which is preliminary data.</text>
</comment>
<sequence>MTCAGYLLLNSASPCFVEMCTGVIVCSLVDGRLEPPSLPPLEPREMARAEGIPLAVSLKSLDPTDGTCKPFDDRTRHAMDARLKPQRLLQLSGYRVEVLELAAADDDDEWPLAFSFQVNTYQVGPVAPDGSFARSALHDSVRFTATDHATKNLWIKHITLWNRYGWRETVQVGATQRELALLEEMLQNVSGSTMSMSTTCVASAADGRYSCSDGELYRDAHSAVKIYQSSSRSVSTDRSTCELRRHARRRFYRSTLPGALAPPV</sequence>
<proteinExistence type="predicted"/>
<organism evidence="1 2">
    <name type="scientific">Hyaloperonospora brassicae</name>
    <name type="common">Brassica downy mildew</name>
    <name type="synonym">Peronospora brassicae</name>
    <dbReference type="NCBI Taxonomy" id="162125"/>
    <lineage>
        <taxon>Eukaryota</taxon>
        <taxon>Sar</taxon>
        <taxon>Stramenopiles</taxon>
        <taxon>Oomycota</taxon>
        <taxon>Peronosporomycetes</taxon>
        <taxon>Peronosporales</taxon>
        <taxon>Peronosporaceae</taxon>
        <taxon>Hyaloperonospora</taxon>
    </lineage>
</organism>
<dbReference type="AlphaFoldDB" id="A0AAV0UHQ4"/>